<evidence type="ECO:0000313" key="2">
    <source>
        <dbReference type="EMBL" id="MBC8547605.1"/>
    </source>
</evidence>
<proteinExistence type="predicted"/>
<keyword evidence="1" id="KW-0812">Transmembrane</keyword>
<evidence type="ECO:0000313" key="3">
    <source>
        <dbReference type="Proteomes" id="UP000653127"/>
    </source>
</evidence>
<organism evidence="2 3">
    <name type="scientific">Ligaoa zhengdingensis</name>
    <dbReference type="NCBI Taxonomy" id="2763658"/>
    <lineage>
        <taxon>Bacteria</taxon>
        <taxon>Bacillati</taxon>
        <taxon>Bacillota</taxon>
        <taxon>Clostridia</taxon>
        <taxon>Eubacteriales</taxon>
        <taxon>Oscillospiraceae</taxon>
        <taxon>Ligaoa</taxon>
    </lineage>
</organism>
<keyword evidence="1" id="KW-1133">Transmembrane helix</keyword>
<accession>A0A926E2I6</accession>
<protein>
    <submittedName>
        <fullName evidence="2">DUF4491 family protein</fullName>
    </submittedName>
</protein>
<feature type="transmembrane region" description="Helical" evidence="1">
    <location>
        <begin position="35"/>
        <end position="53"/>
    </location>
</feature>
<gene>
    <name evidence="2" type="ORF">H8711_11785</name>
</gene>
<sequence>MHWIGVVIAVIAFLLIGVFHPIVIKAEYYFGKRVWPVFLLADLIFLAASLWVAHPVGSSALGVLGCSCLWSIGELFEQEQRVARGWYPRRPGRK</sequence>
<keyword evidence="1" id="KW-0472">Membrane</keyword>
<feature type="transmembrane region" description="Helical" evidence="1">
    <location>
        <begin position="6"/>
        <end position="23"/>
    </location>
</feature>
<name>A0A926E2I6_9FIRM</name>
<comment type="caution">
    <text evidence="2">The sequence shown here is derived from an EMBL/GenBank/DDBJ whole genome shotgun (WGS) entry which is preliminary data.</text>
</comment>
<dbReference type="AlphaFoldDB" id="A0A926E2I6"/>
<dbReference type="Pfam" id="PF14898">
    <property type="entry name" value="DUF4491"/>
    <property type="match status" value="1"/>
</dbReference>
<dbReference type="EMBL" id="JACRST010000027">
    <property type="protein sequence ID" value="MBC8547605.1"/>
    <property type="molecule type" value="Genomic_DNA"/>
</dbReference>
<dbReference type="Proteomes" id="UP000653127">
    <property type="component" value="Unassembled WGS sequence"/>
</dbReference>
<dbReference type="RefSeq" id="WP_249283650.1">
    <property type="nucleotide sequence ID" value="NZ_JACRST010000027.1"/>
</dbReference>
<dbReference type="InterPro" id="IPR027890">
    <property type="entry name" value="DUF4491"/>
</dbReference>
<reference evidence="2" key="1">
    <citation type="submission" date="2020-08" db="EMBL/GenBank/DDBJ databases">
        <title>Genome public.</title>
        <authorList>
            <person name="Liu C."/>
            <person name="Sun Q."/>
        </authorList>
    </citation>
    <scope>NUCLEOTIDE SEQUENCE</scope>
    <source>
        <strain evidence="2">NSJ-31</strain>
    </source>
</reference>
<keyword evidence="3" id="KW-1185">Reference proteome</keyword>
<evidence type="ECO:0000256" key="1">
    <source>
        <dbReference type="SAM" id="Phobius"/>
    </source>
</evidence>